<dbReference type="InterPro" id="IPR041246">
    <property type="entry name" value="Bact_MG10"/>
</dbReference>
<dbReference type="Pfam" id="PF11974">
    <property type="entry name" value="bMG3"/>
    <property type="match status" value="1"/>
</dbReference>
<feature type="domain" description="Alpha-2-macroglobulin" evidence="8">
    <location>
        <begin position="1161"/>
        <end position="1250"/>
    </location>
</feature>
<dbReference type="SMART" id="SM01359">
    <property type="entry name" value="A2M_N_2"/>
    <property type="match status" value="1"/>
</dbReference>
<dbReference type="Gene3D" id="3.50.4.10">
    <property type="entry name" value="Hepatocyte Growth Factor"/>
    <property type="match status" value="1"/>
</dbReference>
<accession>A0A0P1FYC3</accession>
<dbReference type="InterPro" id="IPR002890">
    <property type="entry name" value="MG2"/>
</dbReference>
<evidence type="ECO:0000256" key="1">
    <source>
        <dbReference type="ARBA" id="ARBA00010556"/>
    </source>
</evidence>
<feature type="domain" description="Alpha-2-macroglobulin bait region" evidence="7">
    <location>
        <begin position="955"/>
        <end position="1099"/>
    </location>
</feature>
<dbReference type="Pfam" id="PF17973">
    <property type="entry name" value="bMG10"/>
    <property type="match status" value="1"/>
</dbReference>
<dbReference type="Pfam" id="PF07678">
    <property type="entry name" value="TED_complement"/>
    <property type="match status" value="1"/>
</dbReference>
<feature type="signal peptide" evidence="5">
    <location>
        <begin position="1"/>
        <end position="24"/>
    </location>
</feature>
<evidence type="ECO:0000313" key="12">
    <source>
        <dbReference type="Proteomes" id="UP000051887"/>
    </source>
</evidence>
<dbReference type="SMART" id="SM01419">
    <property type="entry name" value="Thiol-ester_cl"/>
    <property type="match status" value="1"/>
</dbReference>
<evidence type="ECO:0000259" key="7">
    <source>
        <dbReference type="SMART" id="SM01359"/>
    </source>
</evidence>
<dbReference type="Proteomes" id="UP000051887">
    <property type="component" value="Unassembled WGS sequence"/>
</dbReference>
<dbReference type="InterPro" id="IPR001599">
    <property type="entry name" value="Macroglobln_a2"/>
</dbReference>
<dbReference type="EMBL" id="CYSB01000039">
    <property type="protein sequence ID" value="CUH69302.1"/>
    <property type="molecule type" value="Genomic_DNA"/>
</dbReference>
<dbReference type="SMART" id="SM00223">
    <property type="entry name" value="APPLE"/>
    <property type="match status" value="1"/>
</dbReference>
<comment type="similarity">
    <text evidence="1">Belongs to the protease inhibitor I39 (alpha-2-macroglobulin) family. Bacterial alpha-2-macroglobulin subfamily.</text>
</comment>
<dbReference type="Pfam" id="PF01835">
    <property type="entry name" value="MG2"/>
    <property type="match status" value="1"/>
</dbReference>
<gene>
    <name evidence="9" type="ORF">TL5118_03261</name>
    <name evidence="10" type="ORF">TL5120_04044</name>
</gene>
<dbReference type="OrthoDB" id="9767116at2"/>
<keyword evidence="2 5" id="KW-0732">Signal</keyword>
<dbReference type="EMBL" id="CYSC01000044">
    <property type="protein sequence ID" value="CUH74225.1"/>
    <property type="molecule type" value="Genomic_DNA"/>
</dbReference>
<evidence type="ECO:0000256" key="3">
    <source>
        <dbReference type="ARBA" id="ARBA00022737"/>
    </source>
</evidence>
<evidence type="ECO:0000313" key="11">
    <source>
        <dbReference type="Proteomes" id="UP000051086"/>
    </source>
</evidence>
<dbReference type="PANTHER" id="PTHR40094">
    <property type="entry name" value="ALPHA-2-MACROGLOBULIN HOMOLOG"/>
    <property type="match status" value="1"/>
</dbReference>
<evidence type="ECO:0000256" key="4">
    <source>
        <dbReference type="ARBA" id="ARBA00023157"/>
    </source>
</evidence>
<dbReference type="GO" id="GO:0006508">
    <property type="term" value="P:proteolysis"/>
    <property type="evidence" value="ECO:0007669"/>
    <property type="project" value="InterPro"/>
</dbReference>
<dbReference type="PANTHER" id="PTHR40094:SF1">
    <property type="entry name" value="UBIQUITIN DOMAIN-CONTAINING PROTEIN"/>
    <property type="match status" value="1"/>
</dbReference>
<protein>
    <recommendedName>
        <fullName evidence="13">Apple domain-containing protein</fullName>
    </recommendedName>
</protein>
<dbReference type="InterPro" id="IPR049120">
    <property type="entry name" value="A2M_bMG2"/>
</dbReference>
<dbReference type="InterPro" id="IPR000177">
    <property type="entry name" value="Apple"/>
</dbReference>
<dbReference type="CDD" id="cd02891">
    <property type="entry name" value="A2M_like"/>
    <property type="match status" value="1"/>
</dbReference>
<keyword evidence="4" id="KW-1015">Disulfide bond</keyword>
<dbReference type="SUPFAM" id="SSF57414">
    <property type="entry name" value="Hairpin loop containing domain-like"/>
    <property type="match status" value="1"/>
</dbReference>
<name>A0A0P1FYC3_9RHOB</name>
<dbReference type="GO" id="GO:0005615">
    <property type="term" value="C:extracellular space"/>
    <property type="evidence" value="ECO:0007669"/>
    <property type="project" value="InterPro"/>
</dbReference>
<dbReference type="InterPro" id="IPR003609">
    <property type="entry name" value="Pan_app"/>
</dbReference>
<dbReference type="Pfam" id="PF17972">
    <property type="entry name" value="bMG5"/>
    <property type="match status" value="1"/>
</dbReference>
<evidence type="ECO:0000313" key="9">
    <source>
        <dbReference type="EMBL" id="CUH69302.1"/>
    </source>
</evidence>
<dbReference type="InterPro" id="IPR008930">
    <property type="entry name" value="Terpenoid_cyclase/PrenylTrfase"/>
</dbReference>
<proteinExistence type="inferred from homology"/>
<evidence type="ECO:0000313" key="10">
    <source>
        <dbReference type="EMBL" id="CUH74225.1"/>
    </source>
</evidence>
<dbReference type="Proteomes" id="UP000051086">
    <property type="component" value="Unassembled WGS sequence"/>
</dbReference>
<keyword evidence="3" id="KW-0677">Repeat</keyword>
<evidence type="ECO:0000256" key="5">
    <source>
        <dbReference type="SAM" id="SignalP"/>
    </source>
</evidence>
<dbReference type="InterPro" id="IPR041462">
    <property type="entry name" value="Bact_A2M_MG6"/>
</dbReference>
<keyword evidence="11" id="KW-1185">Reference proteome</keyword>
<evidence type="ECO:0000259" key="6">
    <source>
        <dbReference type="SMART" id="SM00223"/>
    </source>
</evidence>
<dbReference type="RefSeq" id="WP_058245344.1">
    <property type="nucleotide sequence ID" value="NZ_CYSB01000039.1"/>
</dbReference>
<dbReference type="Pfam" id="PF17962">
    <property type="entry name" value="bMG6"/>
    <property type="match status" value="1"/>
</dbReference>
<dbReference type="GO" id="GO:0004866">
    <property type="term" value="F:endopeptidase inhibitor activity"/>
    <property type="evidence" value="ECO:0007669"/>
    <property type="project" value="InterPro"/>
</dbReference>
<dbReference type="Pfam" id="PF00024">
    <property type="entry name" value="PAN_1"/>
    <property type="match status" value="1"/>
</dbReference>
<dbReference type="SMART" id="SM01360">
    <property type="entry name" value="A2M"/>
    <property type="match status" value="1"/>
</dbReference>
<dbReference type="Pfam" id="PF21142">
    <property type="entry name" value="A2M_bMG2"/>
    <property type="match status" value="1"/>
</dbReference>
<dbReference type="CDD" id="cd01100">
    <property type="entry name" value="APPLE_Factor_XI_like"/>
    <property type="match status" value="1"/>
</dbReference>
<evidence type="ECO:0000259" key="8">
    <source>
        <dbReference type="SMART" id="SM01360"/>
    </source>
</evidence>
<dbReference type="PIRSF" id="PIRSF038980">
    <property type="entry name" value="A2M_bac"/>
    <property type="match status" value="1"/>
</dbReference>
<dbReference type="Pfam" id="PF00207">
    <property type="entry name" value="A2M"/>
    <property type="match status" value="1"/>
</dbReference>
<dbReference type="Gene3D" id="2.60.40.1930">
    <property type="match status" value="1"/>
</dbReference>
<feature type="domain" description="Apple" evidence="6">
    <location>
        <begin position="35"/>
        <end position="98"/>
    </location>
</feature>
<dbReference type="InterPro" id="IPR041203">
    <property type="entry name" value="Bact_A2M_MG5"/>
</dbReference>
<feature type="chain" id="PRO_5009792592" description="Apple domain-containing protein" evidence="5">
    <location>
        <begin position="25"/>
        <end position="1816"/>
    </location>
</feature>
<dbReference type="InterPro" id="IPR047565">
    <property type="entry name" value="Alpha-macroglob_thiol-ester_cl"/>
</dbReference>
<dbReference type="SUPFAM" id="SSF48239">
    <property type="entry name" value="Terpenoid cyclases/Protein prenyltransferases"/>
    <property type="match status" value="1"/>
</dbReference>
<dbReference type="Pfam" id="PF07703">
    <property type="entry name" value="A2M_BRD"/>
    <property type="match status" value="1"/>
</dbReference>
<reference evidence="10 12" key="1">
    <citation type="submission" date="2015-09" db="EMBL/GenBank/DDBJ databases">
        <authorList>
            <consortium name="Swine Surveillance"/>
        </authorList>
    </citation>
    <scope>NUCLEOTIDE SEQUENCE [LARGE SCALE GENOMIC DNA]</scope>
    <source>
        <strain evidence="10 12">5120</strain>
    </source>
</reference>
<dbReference type="Gene3D" id="1.50.10.20">
    <property type="match status" value="1"/>
</dbReference>
<reference evidence="9 11" key="2">
    <citation type="submission" date="2015-09" db="EMBL/GenBank/DDBJ databases">
        <authorList>
            <person name="Rodrigo-Torres L."/>
            <person name="Arahal D.R."/>
        </authorList>
    </citation>
    <scope>NUCLEOTIDE SEQUENCE [LARGE SCALE GENOMIC DNA]</scope>
    <source>
        <strain evidence="9 11">CECT 5118</strain>
    </source>
</reference>
<dbReference type="InterPro" id="IPR011626">
    <property type="entry name" value="Alpha-macroglobulin_TED"/>
</dbReference>
<dbReference type="InterPro" id="IPR011625">
    <property type="entry name" value="A2M_N_BRD"/>
</dbReference>
<dbReference type="InterPro" id="IPR026284">
    <property type="entry name" value="A2MG_proteobact"/>
</dbReference>
<organism evidence="10 12">
    <name type="scientific">Thalassovita autumnalis</name>
    <dbReference type="NCBI Taxonomy" id="2072972"/>
    <lineage>
        <taxon>Bacteria</taxon>
        <taxon>Pseudomonadati</taxon>
        <taxon>Pseudomonadota</taxon>
        <taxon>Alphaproteobacteria</taxon>
        <taxon>Rhodobacterales</taxon>
        <taxon>Roseobacteraceae</taxon>
        <taxon>Thalassovita</taxon>
    </lineage>
</organism>
<dbReference type="InterPro" id="IPR021868">
    <property type="entry name" value="Alpha_2_Macroglob_MG3"/>
</dbReference>
<sequence>MKPVIAALLSALSLTLSIPSPTLAEGELPERRLLLSRDTDFYGSDLQALFDTEYGACERLCLNDPSCKAFTFNQKSNACFPKSQITDRQPYEGAWSGEFLATLPALKAIAAARAAAATAFLGPNDISQARAQAQKLGWTHPGGHYPVETLLSSAASRRQAGDWVNAMRWAGAALSHTDAADQWVEYARLSLRAANVSNDTRSRYERRGLWAAMNGYLRATNTATAADALMVLADAFQIRDRGRDMVPALRLAKDLEPGWQEIDERLDDAIGKYGFRITEHDAESDNASPRVCAEFSEKLKTAGFDYTPYLKLPSEDLAVSASGKRLCVEGFTHGERVQITYRAGLPADNGEVTAKDVTLAQYIRDRSPSARFPSRAYVLPKSPDAGLPIETLNLDRLDLKLSRVSDRNLLRAVQEQYFGRPLSYWETQDFSANIAETVWEGEGEVQNELNREMTTRLPMGEVIADLPAGIYVLQAQVPGADPYDEPDAMQWFVLSDLGVTTFAGTDGLHVFARALSSAEALAGVEATLISRSNRVLGKVTLDDAGHGLFSPGLTMGQGSAAPALLVVENGDADVTFLSLKDAAFDLSDRGVEGRAPSPAIDVFVSTDRGAYRAGETIHATVLTRSNLAEALEDLPITAILTRPDGVEHSRHLSQGAVAGGHVFALPLSPTVPRGSWRLEVKADVDAPALANANVLVEDFLPERIDFDLSLPKGTIRPGDSPLMTVEARYLFGAPAAGLTPQGTVILRDAGEVQDYPGYRFGRQDVRFAPRTEFFGGADTDADGRSTVPVALPESSNADRPLQAEVIVTLAEGSGRPVERRLSRDLAPAGPIIGIKQMFEDVVPEGTTADLQVIALGPQMEPVNMPVRWTLNRVTTRYQWYQQWGSWEWEPITTRKPVTSGIATLGAQPLTVTVPVDWGNYELVVESTEGDPISASSSFYAGWYAPADTSKTPDTLELSLDKPAYRPGDTAQLRLVPRYAGKALVTVMSNRVIAMQAVEVEAGENLIPVPVTDDWGAGAYVTAQVIRPMDVAAGHNPARALGLSYARVDPGDKQLRVSIDTPAEASPRGPLNAAIKVAGVPPGETAYVTVAAVDLGILNITGFDSPDPSTHYFGQRRLGVEIRDLYGRLINGMDGAMGQIRSGGDASSSNAFQSPPPTEELVAYFTGPVTVGADGRAEVQFDLPAFNGTVRLMAIAWSKTGVGQAEADVLVRDPVVVTASLPRFLAPGDRSRLLLEVVHATGPAGEMRLDLSASGLQLDTSGVPQTVSLAAQGKAVFEVPVIAADVGDHSLRVALTTPDGKQLIKDLTLGVRNNDPVTATTRRFDLAAGQSFTLDQNVFANLRRGSGAAVLSAGPLAKLNAPALLARLDRYPYGCTEQVTSQAMPLLYLSSVNEALGLGGQDRIQLRIDQAIEKVLTRQSRNGAFGLWRPDSGDLWLDAYVSDFLSRARAAGYQVPDLAFRMAMDNLRNRVNYAADFDEGGEALAYALMVLAREGAASMGDLRYYADVKGQAFTTPMGAAQLGAALAQYGDQTRSDAMFALAAAQIRAEAGPERNIWRADYGTRLRDSAAVLSLAVEAGSTAVDQPRLMQRLGAAGPEMSTQETVWSLMAAQALVQQPSLSGLTLNGATVEGPFVRMVEDGLDLQPLTVTNTSSQPTQITLTTEGVPAGATEARGYGYRMKRSYYTVEGEKVDLSSVKTGDRLVTVLSIYPAEKGGARLMVNDPLPAGFEIDNPNLLRQGDIRGMEWLDPVEGEHSEFRADRFLTAVNWRSDQPFDLAYIVRAISPGEFHHPAAVVEDMYRPEYRANTASGRLVIAQ</sequence>
<evidence type="ECO:0000256" key="2">
    <source>
        <dbReference type="ARBA" id="ARBA00022729"/>
    </source>
</evidence>
<evidence type="ECO:0008006" key="13">
    <source>
        <dbReference type="Google" id="ProtNLM"/>
    </source>
</evidence>
<dbReference type="InterPro" id="IPR051802">
    <property type="entry name" value="YfhM-like"/>
</dbReference>